<dbReference type="PANTHER" id="PTHR46494:SF1">
    <property type="entry name" value="CORA FAMILY METAL ION TRANSPORTER (EUROFUNG)"/>
    <property type="match status" value="1"/>
</dbReference>
<dbReference type="OrthoDB" id="4511109at2759"/>
<dbReference type="GO" id="GO:0005886">
    <property type="term" value="C:plasma membrane"/>
    <property type="evidence" value="ECO:0007669"/>
    <property type="project" value="UniProtKB-SubCell"/>
</dbReference>
<feature type="compositionally biased region" description="Low complexity" evidence="5">
    <location>
        <begin position="317"/>
        <end position="337"/>
    </location>
</feature>
<keyword evidence="4 6" id="KW-0472">Membrane</keyword>
<dbReference type="SUPFAM" id="SSF144083">
    <property type="entry name" value="Magnesium transport protein CorA, transmembrane region"/>
    <property type="match status" value="1"/>
</dbReference>
<dbReference type="GO" id="GO:0015087">
    <property type="term" value="F:cobalt ion transmembrane transporter activity"/>
    <property type="evidence" value="ECO:0007669"/>
    <property type="project" value="TreeGrafter"/>
</dbReference>
<dbReference type="Proteomes" id="UP000247233">
    <property type="component" value="Unassembled WGS sequence"/>
</dbReference>
<evidence type="ECO:0000256" key="6">
    <source>
        <dbReference type="SAM" id="Phobius"/>
    </source>
</evidence>
<dbReference type="GO" id="GO:0015095">
    <property type="term" value="F:magnesium ion transmembrane transporter activity"/>
    <property type="evidence" value="ECO:0007669"/>
    <property type="project" value="TreeGrafter"/>
</dbReference>
<feature type="region of interest" description="Disordered" evidence="5">
    <location>
        <begin position="315"/>
        <end position="353"/>
    </location>
</feature>
<keyword evidence="3 6" id="KW-1133">Transmembrane helix</keyword>
<evidence type="ECO:0000256" key="2">
    <source>
        <dbReference type="ARBA" id="ARBA00022692"/>
    </source>
</evidence>
<dbReference type="InterPro" id="IPR002523">
    <property type="entry name" value="MgTranspt_CorA/ZnTranspt_ZntB"/>
</dbReference>
<dbReference type="GO" id="GO:0050897">
    <property type="term" value="F:cobalt ion binding"/>
    <property type="evidence" value="ECO:0007669"/>
    <property type="project" value="TreeGrafter"/>
</dbReference>
<dbReference type="AlphaFoldDB" id="A0A317WBP8"/>
<dbReference type="InterPro" id="IPR045863">
    <property type="entry name" value="CorA_TM1_TM2"/>
</dbReference>
<reference evidence="7 8" key="1">
    <citation type="submission" date="2016-12" db="EMBL/GenBank/DDBJ databases">
        <title>The genomes of Aspergillus section Nigri reveals drivers in fungal speciation.</title>
        <authorList>
            <consortium name="DOE Joint Genome Institute"/>
            <person name="Vesth T.C."/>
            <person name="Nybo J."/>
            <person name="Theobald S."/>
            <person name="Brandl J."/>
            <person name="Frisvad J.C."/>
            <person name="Nielsen K.F."/>
            <person name="Lyhne E.K."/>
            <person name="Kogle M.E."/>
            <person name="Kuo A."/>
            <person name="Riley R."/>
            <person name="Clum A."/>
            <person name="Nolan M."/>
            <person name="Lipzen A."/>
            <person name="Salamov A."/>
            <person name="Henrissat B."/>
            <person name="Wiebenga A."/>
            <person name="De Vries R.P."/>
            <person name="Grigoriev I.V."/>
            <person name="Mortensen U.H."/>
            <person name="Andersen M.R."/>
            <person name="Baker S.E."/>
        </authorList>
    </citation>
    <scope>NUCLEOTIDE SEQUENCE [LARGE SCALE GENOMIC DNA]</scope>
    <source>
        <strain evidence="7 8">CBS 117.55</strain>
    </source>
</reference>
<sequence length="372" mass="42205">MVLQEILGELVDGRMKGQARPKSVDLMLELVVKTTTGFLPDNKVQTSQTKTRSALEIFQESIRNVANQEATLFKQFEQYLTGTAETTEEKGGDPSFPSLEGDHRSTYSQPANKTPGQSQESDQSKTPFHDITREIKLLREVKDIRDELYILKSLVEDQSEVWKQAFKGGAANDQPNYLKVEIVEMAKEAADVQRAIDVLLDLKQKQANISEAKEAGEQTKHSSKQNDTIMVFTIVTIIFTPMSFLTSVFALNVTDFPHQSGTVTYQGWWIFPIIFGVSFAVSAIFISFAFNASWVMEAFRQWKIFKEKEKKLHHRQTSLASSSESSESTSTPSSTKQSIREKTSAKETSIQTQRLPRYRWLRSRDIPDVEQQ</sequence>
<accession>A0A317WBP8</accession>
<feature type="region of interest" description="Disordered" evidence="5">
    <location>
        <begin position="84"/>
        <end position="128"/>
    </location>
</feature>
<name>A0A317WBP8_9EURO</name>
<evidence type="ECO:0000313" key="7">
    <source>
        <dbReference type="EMBL" id="PWY83629.1"/>
    </source>
</evidence>
<dbReference type="Pfam" id="PF01544">
    <property type="entry name" value="CorA"/>
    <property type="match status" value="1"/>
</dbReference>
<keyword evidence="2 6" id="KW-0812">Transmembrane</keyword>
<organism evidence="7 8">
    <name type="scientific">Aspergillus heteromorphus CBS 117.55</name>
    <dbReference type="NCBI Taxonomy" id="1448321"/>
    <lineage>
        <taxon>Eukaryota</taxon>
        <taxon>Fungi</taxon>
        <taxon>Dikarya</taxon>
        <taxon>Ascomycota</taxon>
        <taxon>Pezizomycotina</taxon>
        <taxon>Eurotiomycetes</taxon>
        <taxon>Eurotiomycetidae</taxon>
        <taxon>Eurotiales</taxon>
        <taxon>Aspergillaceae</taxon>
        <taxon>Aspergillus</taxon>
        <taxon>Aspergillus subgen. Circumdati</taxon>
    </lineage>
</organism>
<evidence type="ECO:0000256" key="4">
    <source>
        <dbReference type="ARBA" id="ARBA00023136"/>
    </source>
</evidence>
<dbReference type="EMBL" id="MSFL01000010">
    <property type="protein sequence ID" value="PWY83629.1"/>
    <property type="molecule type" value="Genomic_DNA"/>
</dbReference>
<comment type="subcellular location">
    <subcellularLocation>
        <location evidence="1">Cell membrane</location>
        <topology evidence="1">Multi-pass membrane protein</topology>
    </subcellularLocation>
</comment>
<dbReference type="Gene3D" id="1.20.58.340">
    <property type="entry name" value="Magnesium transport protein CorA, transmembrane region"/>
    <property type="match status" value="1"/>
</dbReference>
<dbReference type="GeneID" id="37068823"/>
<feature type="compositionally biased region" description="Polar residues" evidence="5">
    <location>
        <begin position="106"/>
        <end position="126"/>
    </location>
</feature>
<gene>
    <name evidence="7" type="ORF">BO70DRAFT_396055</name>
</gene>
<dbReference type="GO" id="GO:0000287">
    <property type="term" value="F:magnesium ion binding"/>
    <property type="evidence" value="ECO:0007669"/>
    <property type="project" value="TreeGrafter"/>
</dbReference>
<evidence type="ECO:0000256" key="1">
    <source>
        <dbReference type="ARBA" id="ARBA00004651"/>
    </source>
</evidence>
<evidence type="ECO:0000256" key="3">
    <source>
        <dbReference type="ARBA" id="ARBA00022989"/>
    </source>
</evidence>
<comment type="caution">
    <text evidence="7">The sequence shown here is derived from an EMBL/GenBank/DDBJ whole genome shotgun (WGS) entry which is preliminary data.</text>
</comment>
<keyword evidence="8" id="KW-1185">Reference proteome</keyword>
<feature type="transmembrane region" description="Helical" evidence="6">
    <location>
        <begin position="269"/>
        <end position="296"/>
    </location>
</feature>
<evidence type="ECO:0008006" key="9">
    <source>
        <dbReference type="Google" id="ProtNLM"/>
    </source>
</evidence>
<evidence type="ECO:0000256" key="5">
    <source>
        <dbReference type="SAM" id="MobiDB-lite"/>
    </source>
</evidence>
<dbReference type="RefSeq" id="XP_025400072.1">
    <property type="nucleotide sequence ID" value="XM_025546586.1"/>
</dbReference>
<evidence type="ECO:0000313" key="8">
    <source>
        <dbReference type="Proteomes" id="UP000247233"/>
    </source>
</evidence>
<proteinExistence type="predicted"/>
<dbReference type="PANTHER" id="PTHR46494">
    <property type="entry name" value="CORA FAMILY METAL ION TRANSPORTER (EUROFUNG)"/>
    <property type="match status" value="1"/>
</dbReference>
<dbReference type="STRING" id="1448321.A0A317WBP8"/>
<protein>
    <recommendedName>
        <fullName evidence="9">Ankyrin repeat protein</fullName>
    </recommendedName>
</protein>
<dbReference type="VEuPathDB" id="FungiDB:BO70DRAFT_396055"/>
<feature type="transmembrane region" description="Helical" evidence="6">
    <location>
        <begin position="229"/>
        <end position="249"/>
    </location>
</feature>